<protein>
    <recommendedName>
        <fullName evidence="6">Choline monooxygenase, chloroplastic</fullName>
        <ecNumber evidence="5">1.14.15.7</ecNumber>
    </recommendedName>
</protein>
<comment type="cofactor">
    <cofactor evidence="1">
        <name>Fe cation</name>
        <dbReference type="ChEBI" id="CHEBI:24875"/>
    </cofactor>
</comment>
<dbReference type="GO" id="GO:0019133">
    <property type="term" value="F:choline monooxygenase activity"/>
    <property type="evidence" value="ECO:0007669"/>
    <property type="project" value="UniProtKB-EC"/>
</dbReference>
<comment type="caution">
    <text evidence="14">The sequence shown here is derived from an EMBL/GenBank/DDBJ whole genome shotgun (WGS) entry which is preliminary data.</text>
</comment>
<dbReference type="EMBL" id="ML978121">
    <property type="protein sequence ID" value="KAF2104034.1"/>
    <property type="molecule type" value="Genomic_DNA"/>
</dbReference>
<evidence type="ECO:0000256" key="10">
    <source>
        <dbReference type="ARBA" id="ARBA00023004"/>
    </source>
</evidence>
<dbReference type="OrthoDB" id="426882at2759"/>
<dbReference type="PROSITE" id="PS51296">
    <property type="entry name" value="RIESKE"/>
    <property type="match status" value="1"/>
</dbReference>
<evidence type="ECO:0000256" key="6">
    <source>
        <dbReference type="ARBA" id="ARBA00014931"/>
    </source>
</evidence>
<evidence type="ECO:0000313" key="14">
    <source>
        <dbReference type="EMBL" id="KAF2104034.1"/>
    </source>
</evidence>
<comment type="catalytic activity">
    <reaction evidence="12">
        <text>choline + 2 reduced [2Fe-2S]-[ferredoxin] + O2 + 2 H(+) = betaine aldehyde hydrate + 2 oxidized [2Fe-2S]-[ferredoxin] + H2O</text>
        <dbReference type="Rhea" id="RHEA:17769"/>
        <dbReference type="Rhea" id="RHEA-COMP:10000"/>
        <dbReference type="Rhea" id="RHEA-COMP:10001"/>
        <dbReference type="ChEBI" id="CHEBI:15354"/>
        <dbReference type="ChEBI" id="CHEBI:15377"/>
        <dbReference type="ChEBI" id="CHEBI:15378"/>
        <dbReference type="ChEBI" id="CHEBI:15379"/>
        <dbReference type="ChEBI" id="CHEBI:15870"/>
        <dbReference type="ChEBI" id="CHEBI:33737"/>
        <dbReference type="ChEBI" id="CHEBI:33738"/>
        <dbReference type="EC" id="1.14.15.7"/>
    </reaction>
</comment>
<dbReference type="Gene3D" id="2.102.10.10">
    <property type="entry name" value="Rieske [2Fe-2S] iron-sulphur domain"/>
    <property type="match status" value="1"/>
</dbReference>
<evidence type="ECO:0000256" key="7">
    <source>
        <dbReference type="ARBA" id="ARBA00022714"/>
    </source>
</evidence>
<comment type="pathway">
    <text evidence="3">Amine and polyamine biosynthesis; betaine biosynthesis via choline pathway; betaine aldehyde from choline (monooxygenase route): step 1/1.</text>
</comment>
<evidence type="ECO:0000256" key="3">
    <source>
        <dbReference type="ARBA" id="ARBA00004866"/>
    </source>
</evidence>
<comment type="similarity">
    <text evidence="4">Belongs to the choline monooxygenase family.</text>
</comment>
<keyword evidence="15" id="KW-1185">Reference proteome</keyword>
<dbReference type="InterPro" id="IPR017941">
    <property type="entry name" value="Rieske_2Fe-2S"/>
</dbReference>
<evidence type="ECO:0000259" key="13">
    <source>
        <dbReference type="PROSITE" id="PS51296"/>
    </source>
</evidence>
<dbReference type="Pfam" id="PF00355">
    <property type="entry name" value="Rieske"/>
    <property type="match status" value="1"/>
</dbReference>
<dbReference type="CDD" id="cd03469">
    <property type="entry name" value="Rieske_RO_Alpha_N"/>
    <property type="match status" value="1"/>
</dbReference>
<evidence type="ECO:0000313" key="15">
    <source>
        <dbReference type="Proteomes" id="UP000799772"/>
    </source>
</evidence>
<evidence type="ECO:0000256" key="2">
    <source>
        <dbReference type="ARBA" id="ARBA00002149"/>
    </source>
</evidence>
<keyword evidence="11" id="KW-0411">Iron-sulfur</keyword>
<dbReference type="GO" id="GO:0051537">
    <property type="term" value="F:2 iron, 2 sulfur cluster binding"/>
    <property type="evidence" value="ECO:0007669"/>
    <property type="project" value="UniProtKB-KW"/>
</dbReference>
<dbReference type="SUPFAM" id="SSF50022">
    <property type="entry name" value="ISP domain"/>
    <property type="match status" value="1"/>
</dbReference>
<feature type="domain" description="Rieske" evidence="13">
    <location>
        <begin position="48"/>
        <end position="157"/>
    </location>
</feature>
<dbReference type="PANTHER" id="PTHR43756:SF5">
    <property type="entry name" value="CHOLINE MONOOXYGENASE, CHLOROPLASTIC"/>
    <property type="match status" value="1"/>
</dbReference>
<accession>A0A9P4MG00</accession>
<dbReference type="PANTHER" id="PTHR43756">
    <property type="entry name" value="CHOLINE MONOOXYGENASE, CHLOROPLASTIC"/>
    <property type="match status" value="1"/>
</dbReference>
<organism evidence="14 15">
    <name type="scientific">Rhizodiscina lignyota</name>
    <dbReference type="NCBI Taxonomy" id="1504668"/>
    <lineage>
        <taxon>Eukaryota</taxon>
        <taxon>Fungi</taxon>
        <taxon>Dikarya</taxon>
        <taxon>Ascomycota</taxon>
        <taxon>Pezizomycotina</taxon>
        <taxon>Dothideomycetes</taxon>
        <taxon>Pleosporomycetidae</taxon>
        <taxon>Aulographales</taxon>
        <taxon>Rhizodiscinaceae</taxon>
        <taxon>Rhizodiscina</taxon>
    </lineage>
</organism>
<keyword evidence="8" id="KW-0479">Metal-binding</keyword>
<evidence type="ECO:0000256" key="9">
    <source>
        <dbReference type="ARBA" id="ARBA00023002"/>
    </source>
</evidence>
<dbReference type="InterPro" id="IPR015879">
    <property type="entry name" value="Ring_hydroxy_dOase_asu_C_dom"/>
</dbReference>
<dbReference type="Proteomes" id="UP000799772">
    <property type="component" value="Unassembled WGS sequence"/>
</dbReference>
<sequence>MAFLKSYLGFGRASIPDDKTPVRALPASWYTSQEIYDLERRAIFSRKWMLITHKSRLPESGDWLRYDAAGFEFILCRDRDGNINGFHNICRHRAFPIVTEEKGHNSIFSCKYHGWSYGINGKLAKAPGYQELEGFEKAKNGLLPIHVHIDRNGFIWVNLDGGAKPEIAWDEDFGGIDTQARLDDYQFDDYQFDHAWEMEGEYNWKILADNYNECYHCQCAHPDIPTLADLNAYKVETKDSHISHFTNPTPEQVERGFNVAPTYFFPNASMNVSPNFFFIQRFVPSAPTKSTMKYEVYRNKNASDADFEVISAMYKRIMSEDKYLCVNVQKNLNAGVFVNGEMHPRMEKGPLFFQKRVREVLHAHHTREVEANREIWPARQNLPQTASISEKDVEFCSALDCSKGQEGVLAW</sequence>
<dbReference type="PRINTS" id="PR00090">
    <property type="entry name" value="RNGDIOXGNASE"/>
</dbReference>
<dbReference type="EC" id="1.14.15.7" evidence="5"/>
<proteinExistence type="inferred from homology"/>
<dbReference type="InterPro" id="IPR001663">
    <property type="entry name" value="Rng_hydr_dOase-A"/>
</dbReference>
<keyword evidence="9" id="KW-0560">Oxidoreductase</keyword>
<evidence type="ECO:0000256" key="8">
    <source>
        <dbReference type="ARBA" id="ARBA00022723"/>
    </source>
</evidence>
<dbReference type="GO" id="GO:0005506">
    <property type="term" value="F:iron ion binding"/>
    <property type="evidence" value="ECO:0007669"/>
    <property type="project" value="InterPro"/>
</dbReference>
<keyword evidence="10" id="KW-0408">Iron</keyword>
<name>A0A9P4MG00_9PEZI</name>
<evidence type="ECO:0000256" key="12">
    <source>
        <dbReference type="ARBA" id="ARBA00049097"/>
    </source>
</evidence>
<evidence type="ECO:0000256" key="5">
    <source>
        <dbReference type="ARBA" id="ARBA00012763"/>
    </source>
</evidence>
<dbReference type="InterPro" id="IPR036922">
    <property type="entry name" value="Rieske_2Fe-2S_sf"/>
</dbReference>
<evidence type="ECO:0000256" key="11">
    <source>
        <dbReference type="ARBA" id="ARBA00023014"/>
    </source>
</evidence>
<dbReference type="SUPFAM" id="SSF55961">
    <property type="entry name" value="Bet v1-like"/>
    <property type="match status" value="1"/>
</dbReference>
<gene>
    <name evidence="14" type="ORF">NA57DRAFT_30484</name>
</gene>
<reference evidence="14" key="1">
    <citation type="journal article" date="2020" name="Stud. Mycol.">
        <title>101 Dothideomycetes genomes: a test case for predicting lifestyles and emergence of pathogens.</title>
        <authorList>
            <person name="Haridas S."/>
            <person name="Albert R."/>
            <person name="Binder M."/>
            <person name="Bloem J."/>
            <person name="Labutti K."/>
            <person name="Salamov A."/>
            <person name="Andreopoulos B."/>
            <person name="Baker S."/>
            <person name="Barry K."/>
            <person name="Bills G."/>
            <person name="Bluhm B."/>
            <person name="Cannon C."/>
            <person name="Castanera R."/>
            <person name="Culley D."/>
            <person name="Daum C."/>
            <person name="Ezra D."/>
            <person name="Gonzalez J."/>
            <person name="Henrissat B."/>
            <person name="Kuo A."/>
            <person name="Liang C."/>
            <person name="Lipzen A."/>
            <person name="Lutzoni F."/>
            <person name="Magnuson J."/>
            <person name="Mondo S."/>
            <person name="Nolan M."/>
            <person name="Ohm R."/>
            <person name="Pangilinan J."/>
            <person name="Park H.-J."/>
            <person name="Ramirez L."/>
            <person name="Alfaro M."/>
            <person name="Sun H."/>
            <person name="Tritt A."/>
            <person name="Yoshinaga Y."/>
            <person name="Zwiers L.-H."/>
            <person name="Turgeon B."/>
            <person name="Goodwin S."/>
            <person name="Spatafora J."/>
            <person name="Crous P."/>
            <person name="Grigoriev I."/>
        </authorList>
    </citation>
    <scope>NUCLEOTIDE SEQUENCE</scope>
    <source>
        <strain evidence="14">CBS 133067</strain>
    </source>
</reference>
<dbReference type="AlphaFoldDB" id="A0A9P4MG00"/>
<evidence type="ECO:0000256" key="1">
    <source>
        <dbReference type="ARBA" id="ARBA00001962"/>
    </source>
</evidence>
<comment type="function">
    <text evidence="2">Catalyzes the first step of the osmoprotectant glycine betaine synthesis.</text>
</comment>
<dbReference type="Pfam" id="PF00848">
    <property type="entry name" value="Ring_hydroxyl_A"/>
    <property type="match status" value="1"/>
</dbReference>
<evidence type="ECO:0000256" key="4">
    <source>
        <dbReference type="ARBA" id="ARBA00010848"/>
    </source>
</evidence>
<keyword evidence="7" id="KW-0001">2Fe-2S</keyword>
<dbReference type="Gene3D" id="3.90.380.10">
    <property type="entry name" value="Naphthalene 1,2-dioxygenase Alpha Subunit, Chain A, domain 1"/>
    <property type="match status" value="2"/>
</dbReference>
<dbReference type="CDD" id="cd00680">
    <property type="entry name" value="RHO_alpha_C"/>
    <property type="match status" value="1"/>
</dbReference>